<gene>
    <name evidence="2" type="ORF">PQU93_17320</name>
</gene>
<accession>A0ABT5I8L1</accession>
<sequence length="460" mass="51719">MLAVQTPFCSSQQAMLSAIAGDGGASAAVQWIRQMLPEVLDTTCVHVIPVSGGADSTALAILMVTAFPEVPFRFLFTDTGAEPKTVYESLDRLELFIGRRIERLAAEKSLYDAVIQFNGFLPSARERWCTRLLKLQPYKAWLKQFGSQRLKMYVGIRAEEDDRVAFVTDGIDTVMPFVTLGMVRESIFGILSKTIGIPEMYKHRTRSGCSTCPYMRQSEVTMLLQHDPAAFAIGQQLEKLGDADVARYDVLPEPYCQTSGLARNWLGFPQPDWYQPEVGLAAMRSRAKSVPADLFGSAMQGIWVAVEFWVHDSYLEPVVWRQELVATSTTRHGLQKQIDMHMQHRLSTAEVWHLSREEMQNEARFVLYYLNVDAEVLQVERPGAGSYTWQQGHAYARTKHLVQWAQAALWSVVAGAEPVVAGRHGSVKIEVLGQEVYQPKPPTIEDTYDERYIACPMCSL</sequence>
<keyword evidence="3" id="KW-1185">Reference proteome</keyword>
<dbReference type="SUPFAM" id="SSF52402">
    <property type="entry name" value="Adenine nucleotide alpha hydrolases-like"/>
    <property type="match status" value="1"/>
</dbReference>
<evidence type="ECO:0000313" key="3">
    <source>
        <dbReference type="Proteomes" id="UP001221566"/>
    </source>
</evidence>
<dbReference type="PANTHER" id="PTHR43196">
    <property type="entry name" value="SULFATE ADENYLYLTRANSFERASE SUBUNIT 2"/>
    <property type="match status" value="1"/>
</dbReference>
<dbReference type="RefSeq" id="WP_272804110.1">
    <property type="nucleotide sequence ID" value="NZ_JAQQKY010000015.1"/>
</dbReference>
<name>A0ABT5I8L1_VOGIN</name>
<proteinExistence type="predicted"/>
<dbReference type="Gene3D" id="3.40.50.620">
    <property type="entry name" value="HUPs"/>
    <property type="match status" value="1"/>
</dbReference>
<dbReference type="InterPro" id="IPR014729">
    <property type="entry name" value="Rossmann-like_a/b/a_fold"/>
</dbReference>
<evidence type="ECO:0000313" key="2">
    <source>
        <dbReference type="EMBL" id="MDC7692524.1"/>
    </source>
</evidence>
<dbReference type="InterPro" id="IPR002500">
    <property type="entry name" value="PAPS_reduct_dom"/>
</dbReference>
<dbReference type="Pfam" id="PF01507">
    <property type="entry name" value="PAPS_reduct"/>
    <property type="match status" value="1"/>
</dbReference>
<organism evidence="2 3">
    <name type="scientific">Vogesella indigofera</name>
    <name type="common">Pseudomonas indigofera</name>
    <dbReference type="NCBI Taxonomy" id="45465"/>
    <lineage>
        <taxon>Bacteria</taxon>
        <taxon>Pseudomonadati</taxon>
        <taxon>Pseudomonadota</taxon>
        <taxon>Betaproteobacteria</taxon>
        <taxon>Neisseriales</taxon>
        <taxon>Chromobacteriaceae</taxon>
        <taxon>Vogesella</taxon>
    </lineage>
</organism>
<protein>
    <submittedName>
        <fullName evidence="2">Phosphoadenosine phosphosulfate reductase family protein</fullName>
    </submittedName>
</protein>
<feature type="domain" description="Phosphoadenosine phosphosulphate reductase" evidence="1">
    <location>
        <begin position="47"/>
        <end position="161"/>
    </location>
</feature>
<evidence type="ECO:0000259" key="1">
    <source>
        <dbReference type="Pfam" id="PF01507"/>
    </source>
</evidence>
<dbReference type="EMBL" id="JAQQKY010000015">
    <property type="protein sequence ID" value="MDC7692524.1"/>
    <property type="molecule type" value="Genomic_DNA"/>
</dbReference>
<dbReference type="PANTHER" id="PTHR43196:SF2">
    <property type="entry name" value="PHOSPHOADENOSINE PHOSPHOSULFATE REDUCTASE"/>
    <property type="match status" value="1"/>
</dbReference>
<dbReference type="InterPro" id="IPR050128">
    <property type="entry name" value="Sulfate_adenylyltrnsfr_sub2"/>
</dbReference>
<reference evidence="2 3" key="1">
    <citation type="submission" date="2023-01" db="EMBL/GenBank/DDBJ databases">
        <title>Novel species of the genus Vogesella isolated from rivers.</title>
        <authorList>
            <person name="Lu H."/>
        </authorList>
    </citation>
    <scope>NUCLEOTIDE SEQUENCE [LARGE SCALE GENOMIC DNA]</scope>
    <source>
        <strain evidence="2 3">SH7W</strain>
    </source>
</reference>
<dbReference type="Proteomes" id="UP001221566">
    <property type="component" value="Unassembled WGS sequence"/>
</dbReference>
<comment type="caution">
    <text evidence="2">The sequence shown here is derived from an EMBL/GenBank/DDBJ whole genome shotgun (WGS) entry which is preliminary data.</text>
</comment>